<dbReference type="Gene3D" id="1.10.3330.10">
    <property type="entry name" value="Oxo-4-hydroxy-4-carboxy-5-ureidoimidazoline decarboxylase"/>
    <property type="match status" value="1"/>
</dbReference>
<keyword evidence="6" id="KW-0456">Lyase</keyword>
<evidence type="ECO:0000256" key="5">
    <source>
        <dbReference type="ARBA" id="ARBA00022793"/>
    </source>
</evidence>
<evidence type="ECO:0000256" key="2">
    <source>
        <dbReference type="ARBA" id="ARBA00004754"/>
    </source>
</evidence>
<proteinExistence type="predicted"/>
<evidence type="ECO:0000259" key="7">
    <source>
        <dbReference type="Pfam" id="PF09349"/>
    </source>
</evidence>
<keyword evidence="4" id="KW-0659">Purine metabolism</keyword>
<organism evidence="8 9">
    <name type="scientific">Woeseia oceani</name>
    <dbReference type="NCBI Taxonomy" id="1548547"/>
    <lineage>
        <taxon>Bacteria</taxon>
        <taxon>Pseudomonadati</taxon>
        <taxon>Pseudomonadota</taxon>
        <taxon>Gammaproteobacteria</taxon>
        <taxon>Woeseiales</taxon>
        <taxon>Woeseiaceae</taxon>
        <taxon>Woeseia</taxon>
    </lineage>
</organism>
<evidence type="ECO:0000256" key="1">
    <source>
        <dbReference type="ARBA" id="ARBA00001163"/>
    </source>
</evidence>
<dbReference type="RefSeq" id="WP_068617639.1">
    <property type="nucleotide sequence ID" value="NZ_CP016268.1"/>
</dbReference>
<dbReference type="SUPFAM" id="SSF158694">
    <property type="entry name" value="UraD-Like"/>
    <property type="match status" value="1"/>
</dbReference>
<dbReference type="GO" id="GO:0019628">
    <property type="term" value="P:urate catabolic process"/>
    <property type="evidence" value="ECO:0007669"/>
    <property type="project" value="UniProtKB-UniPathway"/>
</dbReference>
<dbReference type="PANTHER" id="PTHR43466">
    <property type="entry name" value="2-OXO-4-HYDROXY-4-CARBOXY-5-UREIDOIMIDAZOLINE DECARBOXYLASE-RELATED"/>
    <property type="match status" value="1"/>
</dbReference>
<dbReference type="GO" id="GO:0000255">
    <property type="term" value="P:allantoin metabolic process"/>
    <property type="evidence" value="ECO:0007669"/>
    <property type="project" value="InterPro"/>
</dbReference>
<dbReference type="Proteomes" id="UP000092695">
    <property type="component" value="Chromosome"/>
</dbReference>
<gene>
    <name evidence="8" type="ORF">BA177_15360</name>
</gene>
<dbReference type="KEGG" id="woc:BA177_15360"/>
<dbReference type="EMBL" id="CP016268">
    <property type="protein sequence ID" value="ANO52382.1"/>
    <property type="molecule type" value="Genomic_DNA"/>
</dbReference>
<accession>A0A193LIP8</accession>
<sequence length="169" mass="18423">MSAAEKAAFVARYGGIYEHSSWVAERAWELLGGSGNAAEIAATLAHCVDVATDAEKRRLICAHPDLAGRAAVRGELTAESSGEQASAGIDQCTAEEFARFQKLNDRYKEKFGFPFVMAVRGSNRHAILAAFEERLQNDAEAEFARALSEIHKIARLRLAVQLAQKETEA</sequence>
<dbReference type="NCBIfam" id="TIGR03164">
    <property type="entry name" value="UHCUDC"/>
    <property type="match status" value="1"/>
</dbReference>
<evidence type="ECO:0000256" key="3">
    <source>
        <dbReference type="ARBA" id="ARBA00012257"/>
    </source>
</evidence>
<feature type="domain" description="Oxo-4-hydroxy-4-carboxy-5-ureidoimidazoline decarboxylase" evidence="7">
    <location>
        <begin position="3"/>
        <end position="159"/>
    </location>
</feature>
<dbReference type="GO" id="GO:0006144">
    <property type="term" value="P:purine nucleobase metabolic process"/>
    <property type="evidence" value="ECO:0007669"/>
    <property type="project" value="UniProtKB-KW"/>
</dbReference>
<evidence type="ECO:0000256" key="6">
    <source>
        <dbReference type="ARBA" id="ARBA00023239"/>
    </source>
</evidence>
<keyword evidence="5" id="KW-0210">Decarboxylase</keyword>
<dbReference type="InterPro" id="IPR017580">
    <property type="entry name" value="OHCU_decarboxylase-1"/>
</dbReference>
<evidence type="ECO:0000256" key="4">
    <source>
        <dbReference type="ARBA" id="ARBA00022631"/>
    </source>
</evidence>
<evidence type="ECO:0000313" key="9">
    <source>
        <dbReference type="Proteomes" id="UP000092695"/>
    </source>
</evidence>
<dbReference type="OrthoDB" id="9800909at2"/>
<dbReference type="STRING" id="1548547.BA177_15360"/>
<evidence type="ECO:0000313" key="8">
    <source>
        <dbReference type="EMBL" id="ANO52382.1"/>
    </source>
</evidence>
<dbReference type="AlphaFoldDB" id="A0A193LIP8"/>
<name>A0A193LIP8_9GAMM</name>
<keyword evidence="9" id="KW-1185">Reference proteome</keyword>
<dbReference type="UniPathway" id="UPA00394">
    <property type="reaction ID" value="UER00652"/>
</dbReference>
<dbReference type="InterPro" id="IPR036778">
    <property type="entry name" value="OHCU_decarboxylase_sf"/>
</dbReference>
<protein>
    <recommendedName>
        <fullName evidence="3">2-oxo-4-hydroxy-4-carboxy-5-ureidoimidazoline decarboxylase</fullName>
        <ecNumber evidence="3">4.1.1.97</ecNumber>
    </recommendedName>
</protein>
<dbReference type="GO" id="GO:0051997">
    <property type="term" value="F:2-oxo-4-hydroxy-4-carboxy-5-ureidoimidazoline decarboxylase activity"/>
    <property type="evidence" value="ECO:0007669"/>
    <property type="project" value="UniProtKB-EC"/>
</dbReference>
<comment type="pathway">
    <text evidence="2">Purine metabolism; urate degradation; (S)-allantoin from urate: step 3/3.</text>
</comment>
<dbReference type="Pfam" id="PF09349">
    <property type="entry name" value="OHCU_decarbox"/>
    <property type="match status" value="1"/>
</dbReference>
<reference evidence="8 9" key="1">
    <citation type="submission" date="2016-06" db="EMBL/GenBank/DDBJ databases">
        <title>Complete genome sequence of a deep-branching marine Gamma Proteobacterium Woeseia oceani type strain XK5.</title>
        <authorList>
            <person name="Mu D."/>
            <person name="Du Z."/>
        </authorList>
    </citation>
    <scope>NUCLEOTIDE SEQUENCE [LARGE SCALE GENOMIC DNA]</scope>
    <source>
        <strain evidence="8 9">XK5</strain>
    </source>
</reference>
<dbReference type="InterPro" id="IPR018020">
    <property type="entry name" value="OHCU_decarboxylase"/>
</dbReference>
<dbReference type="EC" id="4.1.1.97" evidence="3"/>
<comment type="catalytic activity">
    <reaction evidence="1">
        <text>5-hydroxy-2-oxo-4-ureido-2,5-dihydro-1H-imidazole-5-carboxylate + H(+) = (S)-allantoin + CO2</text>
        <dbReference type="Rhea" id="RHEA:26301"/>
        <dbReference type="ChEBI" id="CHEBI:15378"/>
        <dbReference type="ChEBI" id="CHEBI:15678"/>
        <dbReference type="ChEBI" id="CHEBI:16526"/>
        <dbReference type="ChEBI" id="CHEBI:58639"/>
        <dbReference type="EC" id="4.1.1.97"/>
    </reaction>
</comment>
<dbReference type="PANTHER" id="PTHR43466:SF1">
    <property type="entry name" value="2-OXO-4-HYDROXY-4-CARBOXY-5-UREIDOIMIDAZOLINE DECARBOXYLASE-RELATED"/>
    <property type="match status" value="1"/>
</dbReference>